<dbReference type="AlphaFoldDB" id="A0A090DYC6"/>
<comment type="subcellular location">
    <subcellularLocation>
        <location evidence="1">Cytoplasm</location>
    </subcellularLocation>
</comment>
<proteinExistence type="inferred from homology"/>
<dbReference type="RefSeq" id="WP_041017157.1">
    <property type="nucleotide sequence ID" value="NZ_CCEJ010000003.1"/>
</dbReference>
<dbReference type="Gene3D" id="3.30.1340.10">
    <property type="entry name" value="HPr-like"/>
    <property type="match status" value="1"/>
</dbReference>
<dbReference type="SUPFAM" id="SSF55594">
    <property type="entry name" value="HPr-like"/>
    <property type="match status" value="1"/>
</dbReference>
<keyword evidence="6" id="KW-0808">Transferase</keyword>
<gene>
    <name evidence="6" type="primary">ptsh3</name>
    <name evidence="6" type="ORF">CSEC_0896</name>
</gene>
<dbReference type="STRING" id="1437425.CSEC_0896"/>
<dbReference type="InterPro" id="IPR035895">
    <property type="entry name" value="HPr-like_sf"/>
</dbReference>
<dbReference type="eggNOG" id="COG1925">
    <property type="taxonomic scope" value="Bacteria"/>
</dbReference>
<keyword evidence="3" id="KW-0963">Cytoplasm</keyword>
<dbReference type="PROSITE" id="PS00369">
    <property type="entry name" value="PTS_HPR_HIS"/>
    <property type="match status" value="1"/>
</dbReference>
<feature type="domain" description="HPr" evidence="5">
    <location>
        <begin position="14"/>
        <end position="101"/>
    </location>
</feature>
<dbReference type="InterPro" id="IPR001020">
    <property type="entry name" value="PTS_HPr_His_P_site"/>
</dbReference>
<reference evidence="6" key="2">
    <citation type="submission" date="2014-09" db="EMBL/GenBank/DDBJ databases">
        <title>Criblamydia sequanensis harbors a mega-plasmid encoding arsenite resistance.</title>
        <authorList>
            <person name="Bertelli C."/>
            <person name="Goesmann A."/>
            <person name="Greub G."/>
        </authorList>
    </citation>
    <scope>NUCLEOTIDE SEQUENCE [LARGE SCALE GENOMIC DNA]</scope>
    <source>
        <strain evidence="6">CRIB-18</strain>
    </source>
</reference>
<dbReference type="EC" id="2.7.11.-" evidence="6"/>
<comment type="similarity">
    <text evidence="2">Belongs to the HPr family.</text>
</comment>
<accession>A0A090DYC6</accession>
<dbReference type="InterPro" id="IPR000032">
    <property type="entry name" value="HPr-like"/>
</dbReference>
<evidence type="ECO:0000256" key="3">
    <source>
        <dbReference type="ARBA" id="ARBA00022490"/>
    </source>
</evidence>
<dbReference type="GO" id="GO:0005737">
    <property type="term" value="C:cytoplasm"/>
    <property type="evidence" value="ECO:0007669"/>
    <property type="project" value="UniProtKB-SubCell"/>
</dbReference>
<protein>
    <submittedName>
        <fullName evidence="6">Phosphocarrier protein HPr</fullName>
        <ecNumber evidence="6">2.7.11.-</ecNumber>
    </submittedName>
</protein>
<organism evidence="6 7">
    <name type="scientific">Candidatus Criblamydia sequanensis CRIB-18</name>
    <dbReference type="NCBI Taxonomy" id="1437425"/>
    <lineage>
        <taxon>Bacteria</taxon>
        <taxon>Pseudomonadati</taxon>
        <taxon>Chlamydiota</taxon>
        <taxon>Chlamydiia</taxon>
        <taxon>Parachlamydiales</taxon>
        <taxon>Candidatus Criblamydiaceae</taxon>
        <taxon>Candidatus Criblamydia</taxon>
    </lineage>
</organism>
<dbReference type="PROSITE" id="PS51350">
    <property type="entry name" value="PTS_HPR_DOM"/>
    <property type="match status" value="1"/>
</dbReference>
<evidence type="ECO:0000313" key="7">
    <source>
        <dbReference type="Proteomes" id="UP000031552"/>
    </source>
</evidence>
<evidence type="ECO:0000313" key="6">
    <source>
        <dbReference type="EMBL" id="CDR33724.1"/>
    </source>
</evidence>
<dbReference type="CDD" id="cd00367">
    <property type="entry name" value="PTS-HPr_like"/>
    <property type="match status" value="1"/>
</dbReference>
<dbReference type="PRINTS" id="PR00107">
    <property type="entry name" value="PHOSPHOCPHPR"/>
</dbReference>
<name>A0A090DYC6_9BACT</name>
<dbReference type="GO" id="GO:0016740">
    <property type="term" value="F:transferase activity"/>
    <property type="evidence" value="ECO:0007669"/>
    <property type="project" value="UniProtKB-KW"/>
</dbReference>
<evidence type="ECO:0000259" key="5">
    <source>
        <dbReference type="PROSITE" id="PS51350"/>
    </source>
</evidence>
<keyword evidence="7" id="KW-1185">Reference proteome</keyword>
<comment type="caution">
    <text evidence="6">The sequence shown here is derived from an EMBL/GenBank/DDBJ whole genome shotgun (WGS) entry which is preliminary data.</text>
</comment>
<dbReference type="InterPro" id="IPR050399">
    <property type="entry name" value="HPr"/>
</dbReference>
<dbReference type="Proteomes" id="UP000031552">
    <property type="component" value="Unassembled WGS sequence"/>
</dbReference>
<dbReference type="Pfam" id="PF00381">
    <property type="entry name" value="PTS-HPr"/>
    <property type="match status" value="1"/>
</dbReference>
<reference evidence="6" key="1">
    <citation type="submission" date="2013-12" db="EMBL/GenBank/DDBJ databases">
        <authorList>
            <person name="Linke B."/>
        </authorList>
    </citation>
    <scope>NUCLEOTIDE SEQUENCE [LARGE SCALE GENOMIC DNA]</scope>
    <source>
        <strain evidence="6">CRIB-18</strain>
    </source>
</reference>
<keyword evidence="4" id="KW-0598">Phosphotransferase system</keyword>
<dbReference type="EMBL" id="CCEJ010000003">
    <property type="protein sequence ID" value="CDR33724.1"/>
    <property type="molecule type" value="Genomic_DNA"/>
</dbReference>
<dbReference type="GO" id="GO:0009401">
    <property type="term" value="P:phosphoenolpyruvate-dependent sugar phosphotransferase system"/>
    <property type="evidence" value="ECO:0007669"/>
    <property type="project" value="UniProtKB-KW"/>
</dbReference>
<dbReference type="PANTHER" id="PTHR33705:SF2">
    <property type="entry name" value="PHOSPHOCARRIER PROTEIN NPR"/>
    <property type="match status" value="1"/>
</dbReference>
<dbReference type="OrthoDB" id="9809047at2"/>
<sequence>MKENSNQKKTCPSQARAYFVVQNDRGIHTRPATEIVRLASQFKCDLRLNYRKIEVNARSILGILMLEAGKGARILVKAKGDDAEEAILAMKKLASEQFHIKY</sequence>
<dbReference type="PANTHER" id="PTHR33705">
    <property type="entry name" value="PHOSPHOCARRIER PROTEIN HPR"/>
    <property type="match status" value="1"/>
</dbReference>
<evidence type="ECO:0000256" key="2">
    <source>
        <dbReference type="ARBA" id="ARBA00010736"/>
    </source>
</evidence>
<dbReference type="NCBIfam" id="TIGR01003">
    <property type="entry name" value="PTS_HPr_family"/>
    <property type="match status" value="1"/>
</dbReference>
<evidence type="ECO:0000256" key="1">
    <source>
        <dbReference type="ARBA" id="ARBA00004496"/>
    </source>
</evidence>
<evidence type="ECO:0000256" key="4">
    <source>
        <dbReference type="ARBA" id="ARBA00022683"/>
    </source>
</evidence>